<evidence type="ECO:0000259" key="10">
    <source>
        <dbReference type="PROSITE" id="PS50240"/>
    </source>
</evidence>
<keyword evidence="6" id="KW-0472">Membrane</keyword>
<dbReference type="InterPro" id="IPR023415">
    <property type="entry name" value="LDLR_class-A_CS"/>
</dbReference>
<comment type="caution">
    <text evidence="8">Lacks conserved residue(s) required for the propagation of feature annotation.</text>
</comment>
<dbReference type="Proteomes" id="UP000606786">
    <property type="component" value="Unassembled WGS sequence"/>
</dbReference>
<dbReference type="Pfam" id="PF00089">
    <property type="entry name" value="Trypsin"/>
    <property type="match status" value="1"/>
</dbReference>
<evidence type="ECO:0000256" key="7">
    <source>
        <dbReference type="ARBA" id="ARBA00023157"/>
    </source>
</evidence>
<keyword evidence="12" id="KW-1185">Reference proteome</keyword>
<sequence length="589" mass="65732">MLSKFLFVIIIYFVHCSYCIDVSDIFNCIEEDGFTCRGDSDEEFSCSYICNGYSDCKDGADEGMLSMNRNPCMDAPCTDSSFKCHYGACIPYDQKCDGEKNCADGSDEWSFYCNKKLSNPNRTACSSEDGSYKYILDNLFCNGKADCNDKSDESYDICRHWICDTEEKTRCAYGACIDRGKICDGKIDCIDASDEKSCTTKALPSPPHGCEIDWDPNYDIINENTNAYMTHGDRVLTNQRIIIKCANNFFFEDKADNKTVVCIRDNWDSPLPKCVKYCDEDILYFSKSTTATCTLNSSPVDCKNILPGTIAQNQCAYSYKRRESIRDESFSMICLPNAKWSRNKMNCEPVCGESQSSTNPNASQAPWHVGVKTYLNGTCGGTIISPKNVITALHCVVDENFIVLSEAQVFVIAGGEFKDGQTEIIQKNVSKIFAANDGVIDVAVLELSEPFILSINARPICLGRRSSRTKKNTAFLHGWPKNDDHTGDIFVRTQLKFERNNCQADRTKGELCVRTLNMNHTLCEGHSGSGVITNYGSKNYLTGIISKKPGRSNECTNQPIVAVGIDQITPWLEETISMSDEPPFYFVPA</sequence>
<dbReference type="SUPFAM" id="SSF57424">
    <property type="entry name" value="LDL receptor-like module"/>
    <property type="match status" value="2"/>
</dbReference>
<evidence type="ECO:0000313" key="12">
    <source>
        <dbReference type="Proteomes" id="UP000606786"/>
    </source>
</evidence>
<evidence type="ECO:0000256" key="5">
    <source>
        <dbReference type="ARBA" id="ARBA00022989"/>
    </source>
</evidence>
<evidence type="ECO:0000256" key="6">
    <source>
        <dbReference type="ARBA" id="ARBA00023136"/>
    </source>
</evidence>
<dbReference type="InterPro" id="IPR002172">
    <property type="entry name" value="LDrepeatLR_classA_rpt"/>
</dbReference>
<dbReference type="Gene3D" id="4.10.400.10">
    <property type="entry name" value="Low-density Lipoprotein Receptor"/>
    <property type="match status" value="2"/>
</dbReference>
<keyword evidence="3" id="KW-0812">Transmembrane</keyword>
<protein>
    <submittedName>
        <fullName evidence="11">(Mediterranean fruit fly) hypothetical protein</fullName>
    </submittedName>
</protein>
<evidence type="ECO:0000256" key="8">
    <source>
        <dbReference type="PROSITE-ProRule" id="PRU00124"/>
    </source>
</evidence>
<dbReference type="PRINTS" id="PR00261">
    <property type="entry name" value="LDLRECEPTOR"/>
</dbReference>
<proteinExistence type="predicted"/>
<dbReference type="AlphaFoldDB" id="A0A811UC95"/>
<dbReference type="InterPro" id="IPR009003">
    <property type="entry name" value="Peptidase_S1_PA"/>
</dbReference>
<feature type="signal peptide" evidence="9">
    <location>
        <begin position="1"/>
        <end position="19"/>
    </location>
</feature>
<dbReference type="InterPro" id="IPR001254">
    <property type="entry name" value="Trypsin_dom"/>
</dbReference>
<dbReference type="GO" id="GO:0006508">
    <property type="term" value="P:proteolysis"/>
    <property type="evidence" value="ECO:0007669"/>
    <property type="project" value="InterPro"/>
</dbReference>
<dbReference type="SMART" id="SM00192">
    <property type="entry name" value="LDLa"/>
    <property type="match status" value="4"/>
</dbReference>
<evidence type="ECO:0000313" key="11">
    <source>
        <dbReference type="EMBL" id="CAD6995686.1"/>
    </source>
</evidence>
<dbReference type="PANTHER" id="PTHR24270">
    <property type="entry name" value="LOW-DENSITY LIPOPROTEIN RECEPTOR-RELATED"/>
    <property type="match status" value="1"/>
</dbReference>
<dbReference type="InterPro" id="IPR050685">
    <property type="entry name" value="LDLR"/>
</dbReference>
<dbReference type="Pfam" id="PF00057">
    <property type="entry name" value="Ldl_recept_a"/>
    <property type="match status" value="2"/>
</dbReference>
<keyword evidence="9" id="KW-0732">Signal</keyword>
<organism evidence="11 12">
    <name type="scientific">Ceratitis capitata</name>
    <name type="common">Mediterranean fruit fly</name>
    <name type="synonym">Tephritis capitata</name>
    <dbReference type="NCBI Taxonomy" id="7213"/>
    <lineage>
        <taxon>Eukaryota</taxon>
        <taxon>Metazoa</taxon>
        <taxon>Ecdysozoa</taxon>
        <taxon>Arthropoda</taxon>
        <taxon>Hexapoda</taxon>
        <taxon>Insecta</taxon>
        <taxon>Pterygota</taxon>
        <taxon>Neoptera</taxon>
        <taxon>Endopterygota</taxon>
        <taxon>Diptera</taxon>
        <taxon>Brachycera</taxon>
        <taxon>Muscomorpha</taxon>
        <taxon>Tephritoidea</taxon>
        <taxon>Tephritidae</taxon>
        <taxon>Ceratitis</taxon>
        <taxon>Ceratitis</taxon>
    </lineage>
</organism>
<evidence type="ECO:0000256" key="2">
    <source>
        <dbReference type="ARBA" id="ARBA00004308"/>
    </source>
</evidence>
<comment type="caution">
    <text evidence="11">The sequence shown here is derived from an EMBL/GenBank/DDBJ whole genome shotgun (WGS) entry which is preliminary data.</text>
</comment>
<evidence type="ECO:0000256" key="3">
    <source>
        <dbReference type="ARBA" id="ARBA00022692"/>
    </source>
</evidence>
<comment type="subcellular location">
    <subcellularLocation>
        <location evidence="2">Endomembrane system</location>
    </subcellularLocation>
    <subcellularLocation>
        <location evidence="1">Membrane</location>
        <topology evidence="1">Single-pass membrane protein</topology>
    </subcellularLocation>
</comment>
<keyword evidence="4" id="KW-0677">Repeat</keyword>
<dbReference type="Gene3D" id="2.40.10.10">
    <property type="entry name" value="Trypsin-like serine proteases"/>
    <property type="match status" value="1"/>
</dbReference>
<feature type="disulfide bond" evidence="8">
    <location>
        <begin position="84"/>
        <end position="102"/>
    </location>
</feature>
<feature type="disulfide bond" evidence="8">
    <location>
        <begin position="171"/>
        <end position="189"/>
    </location>
</feature>
<keyword evidence="7 8" id="KW-1015">Disulfide bond</keyword>
<name>A0A811UC95_CERCA</name>
<dbReference type="GO" id="GO:0012505">
    <property type="term" value="C:endomembrane system"/>
    <property type="evidence" value="ECO:0007669"/>
    <property type="project" value="UniProtKB-SubCell"/>
</dbReference>
<dbReference type="SMART" id="SM00020">
    <property type="entry name" value="Tryp_SPc"/>
    <property type="match status" value="1"/>
</dbReference>
<dbReference type="PROSITE" id="PS01209">
    <property type="entry name" value="LDLRA_1"/>
    <property type="match status" value="2"/>
</dbReference>
<dbReference type="SUPFAM" id="SSF57535">
    <property type="entry name" value="Complement control module/SCR domain"/>
    <property type="match status" value="1"/>
</dbReference>
<dbReference type="GO" id="GO:0004252">
    <property type="term" value="F:serine-type endopeptidase activity"/>
    <property type="evidence" value="ECO:0007669"/>
    <property type="project" value="InterPro"/>
</dbReference>
<dbReference type="GO" id="GO:0016192">
    <property type="term" value="P:vesicle-mediated transport"/>
    <property type="evidence" value="ECO:0007669"/>
    <property type="project" value="UniProtKB-ARBA"/>
</dbReference>
<dbReference type="EMBL" id="CAJHJT010000001">
    <property type="protein sequence ID" value="CAD6995686.1"/>
    <property type="molecule type" value="Genomic_DNA"/>
</dbReference>
<dbReference type="SUPFAM" id="SSF50494">
    <property type="entry name" value="Trypsin-like serine proteases"/>
    <property type="match status" value="1"/>
</dbReference>
<dbReference type="OrthoDB" id="2019384at2759"/>
<feature type="disulfide bond" evidence="8">
    <location>
        <begin position="77"/>
        <end position="89"/>
    </location>
</feature>
<dbReference type="InterPro" id="IPR035976">
    <property type="entry name" value="Sushi/SCR/CCP_sf"/>
</dbReference>
<reference evidence="11" key="1">
    <citation type="submission" date="2020-11" db="EMBL/GenBank/DDBJ databases">
        <authorList>
            <person name="Whitehead M."/>
        </authorList>
    </citation>
    <scope>NUCLEOTIDE SEQUENCE</scope>
    <source>
        <strain evidence="11">EGII</strain>
    </source>
</reference>
<dbReference type="PROSITE" id="PS50068">
    <property type="entry name" value="LDLRA_2"/>
    <property type="match status" value="3"/>
</dbReference>
<evidence type="ECO:0000256" key="1">
    <source>
        <dbReference type="ARBA" id="ARBA00004167"/>
    </source>
</evidence>
<evidence type="ECO:0000256" key="9">
    <source>
        <dbReference type="SAM" id="SignalP"/>
    </source>
</evidence>
<feature type="domain" description="Peptidase S1" evidence="10">
    <location>
        <begin position="350"/>
        <end position="577"/>
    </location>
</feature>
<evidence type="ECO:0000256" key="4">
    <source>
        <dbReference type="ARBA" id="ARBA00022737"/>
    </source>
</evidence>
<feature type="chain" id="PRO_5032865665" evidence="9">
    <location>
        <begin position="20"/>
        <end position="589"/>
    </location>
</feature>
<dbReference type="InterPro" id="IPR036055">
    <property type="entry name" value="LDL_receptor-like_sf"/>
</dbReference>
<dbReference type="CDD" id="cd00112">
    <property type="entry name" value="LDLa"/>
    <property type="match status" value="2"/>
</dbReference>
<dbReference type="PROSITE" id="PS50240">
    <property type="entry name" value="TRYPSIN_DOM"/>
    <property type="match status" value="1"/>
</dbReference>
<keyword evidence="5" id="KW-1133">Transmembrane helix</keyword>
<dbReference type="GO" id="GO:0005886">
    <property type="term" value="C:plasma membrane"/>
    <property type="evidence" value="ECO:0007669"/>
    <property type="project" value="TreeGrafter"/>
</dbReference>
<feature type="disulfide bond" evidence="8">
    <location>
        <begin position="183"/>
        <end position="198"/>
    </location>
</feature>
<gene>
    <name evidence="11" type="ORF">CCAP1982_LOCUS4393</name>
</gene>
<dbReference type="InterPro" id="IPR043504">
    <property type="entry name" value="Peptidase_S1_PA_chymotrypsin"/>
</dbReference>
<accession>A0A811UC95</accession>